<sequence length="73" mass="8389">MNCNCSGRITNSLKINFCKIVFLYGYFFTIWLILIFFDIKKKDGSLLRGQKSNILGYIAGRQFKAHTVVGSFE</sequence>
<accession>A0A419D9X9</accession>
<keyword evidence="1" id="KW-0812">Transmembrane</keyword>
<protein>
    <submittedName>
        <fullName evidence="2">Uncharacterized protein</fullName>
    </submittedName>
</protein>
<reference evidence="2 3" key="1">
    <citation type="journal article" date="2017" name="ISME J.">
        <title>Energy and carbon metabolisms in a deep terrestrial subsurface fluid microbial community.</title>
        <authorList>
            <person name="Momper L."/>
            <person name="Jungbluth S.P."/>
            <person name="Lee M.D."/>
            <person name="Amend J.P."/>
        </authorList>
    </citation>
    <scope>NUCLEOTIDE SEQUENCE [LARGE SCALE GENOMIC DNA]</scope>
    <source>
        <strain evidence="2">SURF_29</strain>
    </source>
</reference>
<dbReference type="Proteomes" id="UP000285655">
    <property type="component" value="Unassembled WGS sequence"/>
</dbReference>
<dbReference type="EMBL" id="QZJW01000058">
    <property type="protein sequence ID" value="RJO59903.1"/>
    <property type="molecule type" value="Genomic_DNA"/>
</dbReference>
<evidence type="ECO:0000313" key="3">
    <source>
        <dbReference type="Proteomes" id="UP000285655"/>
    </source>
</evidence>
<organism evidence="2 3">
    <name type="scientific">candidate division WS5 bacterium</name>
    <dbReference type="NCBI Taxonomy" id="2093353"/>
    <lineage>
        <taxon>Bacteria</taxon>
        <taxon>candidate division WS5</taxon>
    </lineage>
</organism>
<dbReference type="AlphaFoldDB" id="A0A419D9X9"/>
<evidence type="ECO:0000313" key="2">
    <source>
        <dbReference type="EMBL" id="RJO59903.1"/>
    </source>
</evidence>
<name>A0A419D9X9_9BACT</name>
<comment type="caution">
    <text evidence="2">The sequence shown here is derived from an EMBL/GenBank/DDBJ whole genome shotgun (WGS) entry which is preliminary data.</text>
</comment>
<feature type="transmembrane region" description="Helical" evidence="1">
    <location>
        <begin position="20"/>
        <end position="39"/>
    </location>
</feature>
<evidence type="ECO:0000256" key="1">
    <source>
        <dbReference type="SAM" id="Phobius"/>
    </source>
</evidence>
<proteinExistence type="predicted"/>
<gene>
    <name evidence="2" type="ORF">C4544_07410</name>
</gene>
<keyword evidence="1" id="KW-0472">Membrane</keyword>
<keyword evidence="1" id="KW-1133">Transmembrane helix</keyword>